<protein>
    <submittedName>
        <fullName evidence="1">Uncharacterized protein</fullName>
    </submittedName>
</protein>
<evidence type="ECO:0000313" key="2">
    <source>
        <dbReference type="Proteomes" id="UP001231166"/>
    </source>
</evidence>
<geneLocation type="plasmid" evidence="1 2">
    <name>pRho-VOC14-C86</name>
</geneLocation>
<keyword evidence="1" id="KW-0614">Plasmid</keyword>
<name>A0AAX3YSS4_RHOOP</name>
<organism evidence="1 2">
    <name type="scientific">Rhodococcus opacus</name>
    <name type="common">Nocardia opaca</name>
    <dbReference type="NCBI Taxonomy" id="37919"/>
    <lineage>
        <taxon>Bacteria</taxon>
        <taxon>Bacillati</taxon>
        <taxon>Actinomycetota</taxon>
        <taxon>Actinomycetes</taxon>
        <taxon>Mycobacteriales</taxon>
        <taxon>Nocardiaceae</taxon>
        <taxon>Rhodococcus</taxon>
    </lineage>
</organism>
<evidence type="ECO:0000313" key="1">
    <source>
        <dbReference type="EMBL" id="WLF51524.1"/>
    </source>
</evidence>
<dbReference type="RefSeq" id="WP_155755974.1">
    <property type="nucleotide sequence ID" value="NZ_CAJUXZ010000035.1"/>
</dbReference>
<accession>A0AAX3YSS4</accession>
<proteinExistence type="predicted"/>
<dbReference type="Proteomes" id="UP001231166">
    <property type="component" value="Plasmid pRho-VOC14-C86"/>
</dbReference>
<gene>
    <name evidence="1" type="ORF">Q5707_39265</name>
</gene>
<reference evidence="1" key="1">
    <citation type="submission" date="2023-07" db="EMBL/GenBank/DDBJ databases">
        <title>Genomic analysis of Rhodococcus opacus VOC-14 with glycol ethers degradation activity.</title>
        <authorList>
            <person name="Narkevich D.A."/>
            <person name="Hlushen A.M."/>
            <person name="Akhremchuk A.E."/>
            <person name="Sikolenko M.A."/>
            <person name="Valentovich L.N."/>
        </authorList>
    </citation>
    <scope>NUCLEOTIDE SEQUENCE</scope>
    <source>
        <strain evidence="1">VOC-14</strain>
        <plasmid evidence="1">pRho-VOC14-C86</plasmid>
    </source>
</reference>
<sequence>MVFEELERRRMAAGVNMSQFLADLLAAATGHTQLVQETNQEVLKLSA</sequence>
<dbReference type="AlphaFoldDB" id="A0AAX3YSS4"/>
<dbReference type="EMBL" id="CP130955">
    <property type="protein sequence ID" value="WLF51524.1"/>
    <property type="molecule type" value="Genomic_DNA"/>
</dbReference>